<keyword evidence="2" id="KW-1185">Reference proteome</keyword>
<accession>A0A5C3P0C7</accession>
<organism evidence="1 2">
    <name type="scientific">Polyporus arcularius HHB13444</name>
    <dbReference type="NCBI Taxonomy" id="1314778"/>
    <lineage>
        <taxon>Eukaryota</taxon>
        <taxon>Fungi</taxon>
        <taxon>Dikarya</taxon>
        <taxon>Basidiomycota</taxon>
        <taxon>Agaricomycotina</taxon>
        <taxon>Agaricomycetes</taxon>
        <taxon>Polyporales</taxon>
        <taxon>Polyporaceae</taxon>
        <taxon>Polyporus</taxon>
    </lineage>
</organism>
<evidence type="ECO:0000313" key="2">
    <source>
        <dbReference type="Proteomes" id="UP000308197"/>
    </source>
</evidence>
<gene>
    <name evidence="1" type="ORF">K466DRAFT_603657</name>
</gene>
<dbReference type="InParanoid" id="A0A5C3P0C7"/>
<dbReference type="AlphaFoldDB" id="A0A5C3P0C7"/>
<dbReference type="EMBL" id="ML211483">
    <property type="protein sequence ID" value="TFK82469.1"/>
    <property type="molecule type" value="Genomic_DNA"/>
</dbReference>
<dbReference type="Proteomes" id="UP000308197">
    <property type="component" value="Unassembled WGS sequence"/>
</dbReference>
<protein>
    <submittedName>
        <fullName evidence="1">Uncharacterized protein</fullName>
    </submittedName>
</protein>
<name>A0A5C3P0C7_9APHY</name>
<evidence type="ECO:0000313" key="1">
    <source>
        <dbReference type="EMBL" id="TFK82469.1"/>
    </source>
</evidence>
<reference evidence="1 2" key="1">
    <citation type="journal article" date="2019" name="Nat. Ecol. Evol.">
        <title>Megaphylogeny resolves global patterns of mushroom evolution.</title>
        <authorList>
            <person name="Varga T."/>
            <person name="Krizsan K."/>
            <person name="Foldi C."/>
            <person name="Dima B."/>
            <person name="Sanchez-Garcia M."/>
            <person name="Sanchez-Ramirez S."/>
            <person name="Szollosi G.J."/>
            <person name="Szarkandi J.G."/>
            <person name="Papp V."/>
            <person name="Albert L."/>
            <person name="Andreopoulos W."/>
            <person name="Angelini C."/>
            <person name="Antonin V."/>
            <person name="Barry K.W."/>
            <person name="Bougher N.L."/>
            <person name="Buchanan P."/>
            <person name="Buyck B."/>
            <person name="Bense V."/>
            <person name="Catcheside P."/>
            <person name="Chovatia M."/>
            <person name="Cooper J."/>
            <person name="Damon W."/>
            <person name="Desjardin D."/>
            <person name="Finy P."/>
            <person name="Geml J."/>
            <person name="Haridas S."/>
            <person name="Hughes K."/>
            <person name="Justo A."/>
            <person name="Karasinski D."/>
            <person name="Kautmanova I."/>
            <person name="Kiss B."/>
            <person name="Kocsube S."/>
            <person name="Kotiranta H."/>
            <person name="LaButti K.M."/>
            <person name="Lechner B.E."/>
            <person name="Liimatainen K."/>
            <person name="Lipzen A."/>
            <person name="Lukacs Z."/>
            <person name="Mihaltcheva S."/>
            <person name="Morgado L.N."/>
            <person name="Niskanen T."/>
            <person name="Noordeloos M.E."/>
            <person name="Ohm R.A."/>
            <person name="Ortiz-Santana B."/>
            <person name="Ovrebo C."/>
            <person name="Racz N."/>
            <person name="Riley R."/>
            <person name="Savchenko A."/>
            <person name="Shiryaev A."/>
            <person name="Soop K."/>
            <person name="Spirin V."/>
            <person name="Szebenyi C."/>
            <person name="Tomsovsky M."/>
            <person name="Tulloss R.E."/>
            <person name="Uehling J."/>
            <person name="Grigoriev I.V."/>
            <person name="Vagvolgyi C."/>
            <person name="Papp T."/>
            <person name="Martin F.M."/>
            <person name="Miettinen O."/>
            <person name="Hibbett D.S."/>
            <person name="Nagy L.G."/>
        </authorList>
    </citation>
    <scope>NUCLEOTIDE SEQUENCE [LARGE SCALE GENOMIC DNA]</scope>
    <source>
        <strain evidence="1 2">HHB13444</strain>
    </source>
</reference>
<sequence length="268" mass="30136">MTCRAYFFARHMVVPPTPNTPVRSDSLLYYLRLEDSGSTLGKLTIPLCVNGFHGPEERVYDVILCASLAGWSEERPYAQNVVDLVLILRAMAREDPAVSAVAVAQLRRRIITITQYARNPQPTDQTDQLRELLQGMSRVVNIDQLRHEGPDFGDEDSVHAIQEVRDVWRVVSRGTQVEQVPPAIDQDDTEGPTCISGTVKTALGIQRLPEVMWDDPRLYATHSLDPRELEDIVLDRSSLPRPITLSAEPRVTIVMPYDPTLSGRHYVP</sequence>
<proteinExistence type="predicted"/>